<sequence length="271" mass="27508">MRIEQGQVAVVTGAASGIGYGLAEALAARGVAVVLSDVQTDAVERAAATLAATGATTLAVAADVGDADQVGALAAATIDRFGRVDLVCNNAGVVSRPAPMWEQSLASWRWLIDVALLGVVHGVHHFVPHLIRQGGGHVLNTASVGGLMPLPTLTPYNAVKHAVIGLTETLNLELRGVAPTLGASVLCPGPVATALGETSRANQPAGAATPDPTDTLADRAAQRGAGVLLPADVARIALEGVEADRVHILTNPETAAGVRARVEALLADLPW</sequence>
<dbReference type="RefSeq" id="WP_044884978.1">
    <property type="nucleotide sequence ID" value="NZ_JYFN01000014.1"/>
</dbReference>
<gene>
    <name evidence="4" type="ORF">FF36_02329</name>
</gene>
<reference evidence="5" key="1">
    <citation type="submission" date="2015-02" db="EMBL/GenBank/DDBJ databases">
        <title>Draft Genome of Frankia sp. CpI1-S.</title>
        <authorList>
            <person name="Oshone R.T."/>
            <person name="Ngom M."/>
            <person name="Ghodhbane-Gtari F."/>
            <person name="Gtari M."/>
            <person name="Morris K."/>
            <person name="Thomas K."/>
            <person name="Sen A."/>
            <person name="Tisa L.S."/>
        </authorList>
    </citation>
    <scope>NUCLEOTIDE SEQUENCE [LARGE SCALE GENOMIC DNA]</scope>
    <source>
        <strain evidence="5">CpI1-S</strain>
    </source>
</reference>
<dbReference type="PRINTS" id="PR00081">
    <property type="entry name" value="GDHRDH"/>
</dbReference>
<evidence type="ECO:0000256" key="3">
    <source>
        <dbReference type="RuleBase" id="RU000363"/>
    </source>
</evidence>
<evidence type="ECO:0000256" key="1">
    <source>
        <dbReference type="ARBA" id="ARBA00006484"/>
    </source>
</evidence>
<dbReference type="PANTHER" id="PTHR43391">
    <property type="entry name" value="RETINOL DEHYDROGENASE-RELATED"/>
    <property type="match status" value="1"/>
</dbReference>
<accession>A0A0D8BGV8</accession>
<dbReference type="AlphaFoldDB" id="A0A0D8BGV8"/>
<evidence type="ECO:0000313" key="5">
    <source>
        <dbReference type="Proteomes" id="UP000032545"/>
    </source>
</evidence>
<dbReference type="PATRIC" id="fig|1502723.3.peg.1352"/>
<keyword evidence="5" id="KW-1185">Reference proteome</keyword>
<dbReference type="EMBL" id="JYFN01000014">
    <property type="protein sequence ID" value="KJE23371.1"/>
    <property type="molecule type" value="Genomic_DNA"/>
</dbReference>
<dbReference type="InterPro" id="IPR036291">
    <property type="entry name" value="NAD(P)-bd_dom_sf"/>
</dbReference>
<name>A0A0D8BGV8_9ACTN</name>
<dbReference type="Gene3D" id="3.40.50.720">
    <property type="entry name" value="NAD(P)-binding Rossmann-like Domain"/>
    <property type="match status" value="1"/>
</dbReference>
<dbReference type="Proteomes" id="UP000032545">
    <property type="component" value="Unassembled WGS sequence"/>
</dbReference>
<dbReference type="PANTHER" id="PTHR43391:SF26">
    <property type="entry name" value="BLL7251 PROTEIN"/>
    <property type="match status" value="1"/>
</dbReference>
<keyword evidence="2" id="KW-0560">Oxidoreductase</keyword>
<reference evidence="4 5" key="2">
    <citation type="journal article" date="2016" name="Genome Announc.">
        <title>Permanent Draft Genome Sequences for Two Variants of Frankia sp. Strain CpI1, the First Frankia Strain Isolated from Root Nodules of Comptonia peregrina.</title>
        <authorList>
            <person name="Oshone R."/>
            <person name="Hurst S.G.IV."/>
            <person name="Abebe-Akele F."/>
            <person name="Simpson S."/>
            <person name="Morris K."/>
            <person name="Thomas W.K."/>
            <person name="Tisa L.S."/>
        </authorList>
    </citation>
    <scope>NUCLEOTIDE SEQUENCE [LARGE SCALE GENOMIC DNA]</scope>
    <source>
        <strain evidence="5">CpI1-S</strain>
    </source>
</reference>
<dbReference type="CDD" id="cd05233">
    <property type="entry name" value="SDR_c"/>
    <property type="match status" value="1"/>
</dbReference>
<dbReference type="Pfam" id="PF00106">
    <property type="entry name" value="adh_short"/>
    <property type="match status" value="1"/>
</dbReference>
<protein>
    <submittedName>
        <fullName evidence="4">Short-chain alcohol dehydrogenase</fullName>
    </submittedName>
</protein>
<dbReference type="OrthoDB" id="4690547at2"/>
<dbReference type="PRINTS" id="PR00080">
    <property type="entry name" value="SDRFAMILY"/>
</dbReference>
<comment type="caution">
    <text evidence="4">The sequence shown here is derived from an EMBL/GenBank/DDBJ whole genome shotgun (WGS) entry which is preliminary data.</text>
</comment>
<dbReference type="GO" id="GO:0016491">
    <property type="term" value="F:oxidoreductase activity"/>
    <property type="evidence" value="ECO:0007669"/>
    <property type="project" value="UniProtKB-KW"/>
</dbReference>
<evidence type="ECO:0000313" key="4">
    <source>
        <dbReference type="EMBL" id="KJE23371.1"/>
    </source>
</evidence>
<comment type="similarity">
    <text evidence="1 3">Belongs to the short-chain dehydrogenases/reductases (SDR) family.</text>
</comment>
<evidence type="ECO:0000256" key="2">
    <source>
        <dbReference type="ARBA" id="ARBA00023002"/>
    </source>
</evidence>
<organism evidence="4 5">
    <name type="scientific">Frankia torreyi</name>
    <dbReference type="NCBI Taxonomy" id="1856"/>
    <lineage>
        <taxon>Bacteria</taxon>
        <taxon>Bacillati</taxon>
        <taxon>Actinomycetota</taxon>
        <taxon>Actinomycetes</taxon>
        <taxon>Frankiales</taxon>
        <taxon>Frankiaceae</taxon>
        <taxon>Frankia</taxon>
    </lineage>
</organism>
<dbReference type="InterPro" id="IPR002347">
    <property type="entry name" value="SDR_fam"/>
</dbReference>
<dbReference type="SUPFAM" id="SSF51735">
    <property type="entry name" value="NAD(P)-binding Rossmann-fold domains"/>
    <property type="match status" value="1"/>
</dbReference>
<proteinExistence type="inferred from homology"/>